<sequence>MAPRMVVIGRNARQLGEDEDHNLTHEEVRILWSFVHGDIMNPGVRAQLYGNWGLCERHSWAYAVVEIELWESGAGARGGHQPFDVSVLYADLLARMRAEIGRAHRRHGQLRAITRSGTCVVCADIASDEPGEMAVTHAGMDLEKLTAEANRMTYTKAWLDDTMRYWRPQVCPMCRREPGPDGDAQLCRMHLERLLDQRAIEGELLAGYLGGLERRLRQLTDSMTEGGQPSSPEADASWVSTLAWFNNWTFPLRMTGGRESEADPSPSL</sequence>
<evidence type="ECO:0000313" key="1">
    <source>
        <dbReference type="EMBL" id="MFC4242887.1"/>
    </source>
</evidence>
<proteinExistence type="predicted"/>
<gene>
    <name evidence="1" type="ORF">ACFOYW_05850</name>
</gene>
<dbReference type="EMBL" id="JBHSCN010000003">
    <property type="protein sequence ID" value="MFC4242887.1"/>
    <property type="molecule type" value="Genomic_DNA"/>
</dbReference>
<organism evidence="1 2">
    <name type="scientific">Gryllotalpicola reticulitermitis</name>
    <dbReference type="NCBI Taxonomy" id="1184153"/>
    <lineage>
        <taxon>Bacteria</taxon>
        <taxon>Bacillati</taxon>
        <taxon>Actinomycetota</taxon>
        <taxon>Actinomycetes</taxon>
        <taxon>Micrococcales</taxon>
        <taxon>Microbacteriaceae</taxon>
        <taxon>Gryllotalpicola</taxon>
    </lineage>
</organism>
<dbReference type="RefSeq" id="WP_390227840.1">
    <property type="nucleotide sequence ID" value="NZ_JBHSCN010000003.1"/>
</dbReference>
<evidence type="ECO:0000313" key="2">
    <source>
        <dbReference type="Proteomes" id="UP001595900"/>
    </source>
</evidence>
<protein>
    <submittedName>
        <fullName evidence="1">Uncharacterized protein</fullName>
    </submittedName>
</protein>
<reference evidence="2" key="1">
    <citation type="journal article" date="2019" name="Int. J. Syst. Evol. Microbiol.">
        <title>The Global Catalogue of Microorganisms (GCM) 10K type strain sequencing project: providing services to taxonomists for standard genome sequencing and annotation.</title>
        <authorList>
            <consortium name="The Broad Institute Genomics Platform"/>
            <consortium name="The Broad Institute Genome Sequencing Center for Infectious Disease"/>
            <person name="Wu L."/>
            <person name="Ma J."/>
        </authorList>
    </citation>
    <scope>NUCLEOTIDE SEQUENCE [LARGE SCALE GENOMIC DNA]</scope>
    <source>
        <strain evidence="2">CGMCC 1.10363</strain>
    </source>
</reference>
<dbReference type="Proteomes" id="UP001595900">
    <property type="component" value="Unassembled WGS sequence"/>
</dbReference>
<keyword evidence="2" id="KW-1185">Reference proteome</keyword>
<comment type="caution">
    <text evidence="1">The sequence shown here is derived from an EMBL/GenBank/DDBJ whole genome shotgun (WGS) entry which is preliminary data.</text>
</comment>
<accession>A0ABV8Q390</accession>
<name>A0ABV8Q390_9MICO</name>